<feature type="transmembrane region" description="Helical" evidence="11">
    <location>
        <begin position="311"/>
        <end position="329"/>
    </location>
</feature>
<dbReference type="PANTHER" id="PTHR21072:SF13">
    <property type="entry name" value="GPI TRANSAMIDASE COMPONENT PIG-S"/>
    <property type="match status" value="1"/>
</dbReference>
<keyword evidence="7 11" id="KW-1133">Transmembrane helix</keyword>
<keyword evidence="6" id="KW-0256">Endoplasmic reticulum</keyword>
<evidence type="ECO:0008006" key="14">
    <source>
        <dbReference type="Google" id="ProtNLM"/>
    </source>
</evidence>
<evidence type="ECO:0000256" key="9">
    <source>
        <dbReference type="ARBA" id="ARBA00023180"/>
    </source>
</evidence>
<protein>
    <recommendedName>
        <fullName evidence="14">Phosphatidylinositol-glycan biosynthesis class S protein</fullName>
    </recommendedName>
</protein>
<evidence type="ECO:0000256" key="6">
    <source>
        <dbReference type="ARBA" id="ARBA00022824"/>
    </source>
</evidence>
<comment type="pathway">
    <text evidence="2">Glycolipid biosynthesis; glycosylphosphatidylinositol-anchor biosynthesis.</text>
</comment>
<feature type="compositionally biased region" description="Low complexity" evidence="10">
    <location>
        <begin position="167"/>
        <end position="177"/>
    </location>
</feature>
<dbReference type="AlphaFoldDB" id="A0AAE1M272"/>
<evidence type="ECO:0000256" key="8">
    <source>
        <dbReference type="ARBA" id="ARBA00023136"/>
    </source>
</evidence>
<dbReference type="InterPro" id="IPR029058">
    <property type="entry name" value="AB_hydrolase_fold"/>
</dbReference>
<evidence type="ECO:0000256" key="3">
    <source>
        <dbReference type="ARBA" id="ARBA00005316"/>
    </source>
</evidence>
<proteinExistence type="inferred from homology"/>
<dbReference type="PANTHER" id="PTHR21072">
    <property type="entry name" value="GPI TRANSAMIDASE COMPONENT PIG-S"/>
    <property type="match status" value="1"/>
</dbReference>
<evidence type="ECO:0000313" key="12">
    <source>
        <dbReference type="EMBL" id="KAK4071665.1"/>
    </source>
</evidence>
<dbReference type="RefSeq" id="XP_062755104.1">
    <property type="nucleotide sequence ID" value="XM_062900468.1"/>
</dbReference>
<evidence type="ECO:0000256" key="7">
    <source>
        <dbReference type="ARBA" id="ARBA00022989"/>
    </source>
</evidence>
<feature type="compositionally biased region" description="Low complexity" evidence="10">
    <location>
        <begin position="282"/>
        <end position="291"/>
    </location>
</feature>
<organism evidence="12 13">
    <name type="scientific">Trichoderma aggressivum f. europaeum</name>
    <dbReference type="NCBI Taxonomy" id="173218"/>
    <lineage>
        <taxon>Eukaryota</taxon>
        <taxon>Fungi</taxon>
        <taxon>Dikarya</taxon>
        <taxon>Ascomycota</taxon>
        <taxon>Pezizomycotina</taxon>
        <taxon>Sordariomycetes</taxon>
        <taxon>Hypocreomycetidae</taxon>
        <taxon>Hypocreales</taxon>
        <taxon>Hypocreaceae</taxon>
        <taxon>Trichoderma</taxon>
    </lineage>
</organism>
<comment type="subcellular location">
    <subcellularLocation>
        <location evidence="1">Endoplasmic reticulum membrane</location>
        <topology evidence="1">Multi-pass membrane protein</topology>
    </subcellularLocation>
</comment>
<feature type="region of interest" description="Disordered" evidence="10">
    <location>
        <begin position="167"/>
        <end position="262"/>
    </location>
</feature>
<comment type="caution">
    <text evidence="12">The sequence shown here is derived from an EMBL/GenBank/DDBJ whole genome shotgun (WGS) entry which is preliminary data.</text>
</comment>
<feature type="region of interest" description="Disordered" evidence="10">
    <location>
        <begin position="274"/>
        <end position="302"/>
    </location>
</feature>
<dbReference type="Gene3D" id="3.40.50.1820">
    <property type="entry name" value="alpha/beta hydrolase"/>
    <property type="match status" value="1"/>
</dbReference>
<keyword evidence="13" id="KW-1185">Reference proteome</keyword>
<evidence type="ECO:0000256" key="4">
    <source>
        <dbReference type="ARBA" id="ARBA00022502"/>
    </source>
</evidence>
<accession>A0AAE1M272</accession>
<evidence type="ECO:0000313" key="13">
    <source>
        <dbReference type="Proteomes" id="UP001273209"/>
    </source>
</evidence>
<dbReference type="GeneID" id="87920373"/>
<feature type="compositionally biased region" description="Polar residues" evidence="10">
    <location>
        <begin position="995"/>
        <end position="1013"/>
    </location>
</feature>
<dbReference type="GO" id="GO:0016255">
    <property type="term" value="P:attachment of GPI anchor to protein"/>
    <property type="evidence" value="ECO:0007669"/>
    <property type="project" value="InterPro"/>
</dbReference>
<reference evidence="12" key="1">
    <citation type="submission" date="2023-11" db="EMBL/GenBank/DDBJ databases">
        <title>The genome sequences of three competitors of mushroom-forming fungi.</title>
        <authorList>
            <person name="Beijen E."/>
            <person name="Ohm R.A."/>
        </authorList>
    </citation>
    <scope>NUCLEOTIDE SEQUENCE</scope>
    <source>
        <strain evidence="12">CBS 100526</strain>
    </source>
</reference>
<keyword evidence="9" id="KW-0325">Glycoprotein</keyword>
<gene>
    <name evidence="12" type="ORF">Triagg1_5903</name>
</gene>
<name>A0AAE1M272_9HYPO</name>
<keyword evidence="4" id="KW-0337">GPI-anchor biosynthesis</keyword>
<dbReference type="GO" id="GO:0042765">
    <property type="term" value="C:GPI-anchor transamidase complex"/>
    <property type="evidence" value="ECO:0007669"/>
    <property type="project" value="InterPro"/>
</dbReference>
<evidence type="ECO:0000256" key="2">
    <source>
        <dbReference type="ARBA" id="ARBA00004687"/>
    </source>
</evidence>
<dbReference type="GO" id="GO:0006506">
    <property type="term" value="P:GPI anchor biosynthetic process"/>
    <property type="evidence" value="ECO:0007669"/>
    <property type="project" value="UniProtKB-KW"/>
</dbReference>
<evidence type="ECO:0000256" key="10">
    <source>
        <dbReference type="SAM" id="MobiDB-lite"/>
    </source>
</evidence>
<feature type="compositionally biased region" description="Pro residues" evidence="10">
    <location>
        <begin position="292"/>
        <end position="301"/>
    </location>
</feature>
<keyword evidence="8 11" id="KW-0472">Membrane</keyword>
<dbReference type="Pfam" id="PF10510">
    <property type="entry name" value="PIG-S"/>
    <property type="match status" value="1"/>
</dbReference>
<feature type="compositionally biased region" description="Polar residues" evidence="10">
    <location>
        <begin position="178"/>
        <end position="194"/>
    </location>
</feature>
<dbReference type="EMBL" id="JAWRVG010000022">
    <property type="protein sequence ID" value="KAK4071665.1"/>
    <property type="molecule type" value="Genomic_DNA"/>
</dbReference>
<sequence length="1142" mass="122380">MAAQNKFTTCTFILKKCDFSSASLAPTCVKNFCQGEPYGFGSCTADFTGVPAECCSQSTVGDVAQCMADFQQRQGYGIFGDACLSVERYVTECENANSGFDNASFKQQAGCLCYDSNGNYAPDTWDNAVATCVSTGERAHPTIWSALQKNSQVIGLCTKFAGAAAPTGSATTGPIPTDTASFTSTGDASPGTTATDTGSPTETGSTPAGTTGSSDQTPAPSSATSSSAAATTTTSRSAAVRVGEPPTSIASSCHSAHKPIRDPAACTSSRTAIMAPGESGQPQASGDSAPAAPSPTLPPPEKLSAVRQRSYVVLSFWLVVLLLGLPIWWKTTAIYRADLPLDRMLKWADGKACRPVFPLQISIQADSLQEQEAQNLIRLTQHALDDLNDFSGHHLRLQLAPRNAPRPRDDFQTALTIRLNPGTSSSASLNQESAVLDITYPPNHVPSLTSPSSPLASYITNELRATFAEEQSIISYLLSTSSMSTGVRPQGLSAEAAEALSKRTTRSLRYAPTYHLTFSLFTDNALPNTWDIEAALDEYIRPMLEVLRPIHNFTIDTQVQLYAIPGVQSQVLSKDHLSSFINAAEWPLSPSIGKAPTVNFVIYIGNQTVGLDAEAETSRSWMIPQWGTVYLLSLPDAESHVSTAALKQPMLTFGGHLLTLMGTPQSGSLPLRLSTLGRIRSTDLLLRASSTLGSLARLSLALPSISIPRSVADGVSKTMHHLELACADLGGPEGLMHARIAEEEAERAFFEKSMVGQLYFPDEHKIAVYLPLLGPVFVPLIMGLINEVKKLIKEAKQKALDARTKKQHIHDGTALDCRVYHPASFFAGARGSQHGAAPWKRHAAVFAHPYAPLGGSFDDGLVDIVASQLLRKGYLLGTFNFRGAGQSAGRTSWTAKPERDDYISFVGFMAHYVHRLVSSGVTEQHPAPVNHHPVLLMAGYSYGAMITTQLPPLNELLERFASPDSGSNAAHIRLRAESWAEKQSQALQEARGATTRGQQKAHGTTSNSASPQVPANGKLSPVNGFAIPQPAYLLVSPLQGLVTHLATMSLVPSVFTRRSPPPEDEAETKLIQNPTLAVFGDGDMFVPVGKLRSWVARLSSQHASQFRGHEIASAGHFWAEEGVLHSMLDLVCDFAGKLYDSN</sequence>
<evidence type="ECO:0000256" key="1">
    <source>
        <dbReference type="ARBA" id="ARBA00004477"/>
    </source>
</evidence>
<feature type="region of interest" description="Disordered" evidence="10">
    <location>
        <begin position="983"/>
        <end position="1014"/>
    </location>
</feature>
<evidence type="ECO:0000256" key="11">
    <source>
        <dbReference type="SAM" id="Phobius"/>
    </source>
</evidence>
<dbReference type="SUPFAM" id="SSF53474">
    <property type="entry name" value="alpha/beta-Hydrolases"/>
    <property type="match status" value="1"/>
</dbReference>
<dbReference type="Proteomes" id="UP001273209">
    <property type="component" value="Unassembled WGS sequence"/>
</dbReference>
<feature type="compositionally biased region" description="Low complexity" evidence="10">
    <location>
        <begin position="195"/>
        <end position="239"/>
    </location>
</feature>
<comment type="similarity">
    <text evidence="3">Belongs to the PIGS family.</text>
</comment>
<evidence type="ECO:0000256" key="5">
    <source>
        <dbReference type="ARBA" id="ARBA00022692"/>
    </source>
</evidence>
<keyword evidence="5 11" id="KW-0812">Transmembrane</keyword>
<dbReference type="InterPro" id="IPR019540">
    <property type="entry name" value="PtdIno-glycan_biosynth_class_S"/>
</dbReference>